<dbReference type="OrthoDB" id="9764216at2"/>
<protein>
    <recommendedName>
        <fullName evidence="3">VWA containing CoxE family protein</fullName>
    </recommendedName>
</protein>
<dbReference type="HOGENOM" id="CLU_059555_0_0_9"/>
<dbReference type="AlphaFoldDB" id="R4KFY8"/>
<dbReference type="EMBL" id="CP003273">
    <property type="protein sequence ID" value="AGL02128.1"/>
    <property type="molecule type" value="Genomic_DNA"/>
</dbReference>
<reference evidence="1 2" key="1">
    <citation type="submission" date="2012-01" db="EMBL/GenBank/DDBJ databases">
        <title>Complete sequence of Desulfotomaculum gibsoniae DSM 7213.</title>
        <authorList>
            <consortium name="US DOE Joint Genome Institute"/>
            <person name="Lucas S."/>
            <person name="Han J."/>
            <person name="Lapidus A."/>
            <person name="Cheng J.-F."/>
            <person name="Goodwin L."/>
            <person name="Pitluck S."/>
            <person name="Peters L."/>
            <person name="Ovchinnikova G."/>
            <person name="Teshima H."/>
            <person name="Detter J.C."/>
            <person name="Han C."/>
            <person name="Tapia R."/>
            <person name="Land M."/>
            <person name="Hauser L."/>
            <person name="Kyrpides N."/>
            <person name="Ivanova N."/>
            <person name="Pagani I."/>
            <person name="Parshina S."/>
            <person name="Plugge C."/>
            <person name="Muyzer G."/>
            <person name="Kuever J."/>
            <person name="Ivanova A."/>
            <person name="Nazina T."/>
            <person name="Klenk H.-P."/>
            <person name="Brambilla E."/>
            <person name="Spring S."/>
            <person name="Stams A.F."/>
            <person name="Woyke T."/>
        </authorList>
    </citation>
    <scope>NUCLEOTIDE SEQUENCE [LARGE SCALE GENOMIC DNA]</scope>
    <source>
        <strain evidence="1 2">DSM 7213</strain>
    </source>
</reference>
<dbReference type="eggNOG" id="COG3825">
    <property type="taxonomic scope" value="Bacteria"/>
</dbReference>
<dbReference type="STRING" id="767817.Desgi_2724"/>
<evidence type="ECO:0000313" key="2">
    <source>
        <dbReference type="Proteomes" id="UP000013520"/>
    </source>
</evidence>
<organism evidence="1 2">
    <name type="scientific">Desulfoscipio gibsoniae DSM 7213</name>
    <dbReference type="NCBI Taxonomy" id="767817"/>
    <lineage>
        <taxon>Bacteria</taxon>
        <taxon>Bacillati</taxon>
        <taxon>Bacillota</taxon>
        <taxon>Clostridia</taxon>
        <taxon>Eubacteriales</taxon>
        <taxon>Desulfallaceae</taxon>
        <taxon>Desulfoscipio</taxon>
    </lineage>
</organism>
<dbReference type="KEGG" id="dgi:Desgi_2724"/>
<evidence type="ECO:0008006" key="3">
    <source>
        <dbReference type="Google" id="ProtNLM"/>
    </source>
</evidence>
<dbReference type="PANTHER" id="PTHR39338:SF7">
    <property type="entry name" value="BLL6692 PROTEIN"/>
    <property type="match status" value="1"/>
</dbReference>
<dbReference type="InterPro" id="IPR008912">
    <property type="entry name" value="Uncharacterised_CoxE"/>
</dbReference>
<sequence length="398" mass="45729">MFTSLFYGLRREGVNVALTEWLTLMEALQRGLANSSLINFYYLARSVLIKSETQYDAFDRAFLQCFEGIETPPEITAEVLKWLENALPPRLVDQADKKPNLDWSLEELKRKLAERLKEQTEQHHGGGKWIGTGGTSPFGHSGYNPAGVRIGGQSVNRSAVKVAAERAYRDFRSDETLTTRQFELALRKLRLLSTAVEGERNVLDLDATVDATGRKAGMLELVWARERKNRIKLLILMDSGGSMNPYQRLCSQLFNAANKSTHFRDLQFYYYHNCIYEVIFNDPFCMKRNSVSTYDFLRQYDSDYRLIMVGDASMGAGELLMPYGALDWWAENEEPGQVWMQRLASHFEHCVWLNPIPKQYWGRVEGRYTIGLVSEIFPMFELTLDGLNAAIKKLRVKR</sequence>
<evidence type="ECO:0000313" key="1">
    <source>
        <dbReference type="EMBL" id="AGL02128.1"/>
    </source>
</evidence>
<dbReference type="Pfam" id="PF05762">
    <property type="entry name" value="VWA_CoxE"/>
    <property type="match status" value="1"/>
</dbReference>
<proteinExistence type="predicted"/>
<accession>R4KFY8</accession>
<dbReference type="PANTHER" id="PTHR39338">
    <property type="entry name" value="BLL5662 PROTEIN-RELATED"/>
    <property type="match status" value="1"/>
</dbReference>
<gene>
    <name evidence="1" type="ORF">Desgi_2724</name>
</gene>
<dbReference type="Proteomes" id="UP000013520">
    <property type="component" value="Chromosome"/>
</dbReference>
<dbReference type="RefSeq" id="WP_006521859.1">
    <property type="nucleotide sequence ID" value="NC_021184.1"/>
</dbReference>
<keyword evidence="2" id="KW-1185">Reference proteome</keyword>
<name>R4KFY8_9FIRM</name>